<dbReference type="EMBL" id="BEZZ01259412">
    <property type="protein sequence ID" value="GCC48849.1"/>
    <property type="molecule type" value="Genomic_DNA"/>
</dbReference>
<dbReference type="SUPFAM" id="SSF74653">
    <property type="entry name" value="TolA/TonB C-terminal domain"/>
    <property type="match status" value="1"/>
</dbReference>
<dbReference type="Proteomes" id="UP000287033">
    <property type="component" value="Unassembled WGS sequence"/>
</dbReference>
<reference evidence="1 2" key="1">
    <citation type="journal article" date="2018" name="Nat. Ecol. Evol.">
        <title>Shark genomes provide insights into elasmobranch evolution and the origin of vertebrates.</title>
        <authorList>
            <person name="Hara Y"/>
            <person name="Yamaguchi K"/>
            <person name="Onimaru K"/>
            <person name="Kadota M"/>
            <person name="Koyanagi M"/>
            <person name="Keeley SD"/>
            <person name="Tatsumi K"/>
            <person name="Tanaka K"/>
            <person name="Motone F"/>
            <person name="Kageyama Y"/>
            <person name="Nozu R"/>
            <person name="Adachi N"/>
            <person name="Nishimura O"/>
            <person name="Nakagawa R"/>
            <person name="Tanegashima C"/>
            <person name="Kiyatake I"/>
            <person name="Matsumoto R"/>
            <person name="Murakumo K"/>
            <person name="Nishida K"/>
            <person name="Terakita A"/>
            <person name="Kuratani S"/>
            <person name="Sato K"/>
            <person name="Hyodo S Kuraku.S."/>
        </authorList>
    </citation>
    <scope>NUCLEOTIDE SEQUENCE [LARGE SCALE GENOMIC DNA]</scope>
</reference>
<evidence type="ECO:0000313" key="2">
    <source>
        <dbReference type="Proteomes" id="UP000287033"/>
    </source>
</evidence>
<dbReference type="Gene3D" id="3.30.1150.10">
    <property type="match status" value="1"/>
</dbReference>
<organism evidence="1 2">
    <name type="scientific">Chiloscyllium punctatum</name>
    <name type="common">Brownbanded bambooshark</name>
    <name type="synonym">Hemiscyllium punctatum</name>
    <dbReference type="NCBI Taxonomy" id="137246"/>
    <lineage>
        <taxon>Eukaryota</taxon>
        <taxon>Metazoa</taxon>
        <taxon>Chordata</taxon>
        <taxon>Craniata</taxon>
        <taxon>Vertebrata</taxon>
        <taxon>Chondrichthyes</taxon>
        <taxon>Elasmobranchii</taxon>
        <taxon>Galeomorphii</taxon>
        <taxon>Galeoidea</taxon>
        <taxon>Orectolobiformes</taxon>
        <taxon>Hemiscylliidae</taxon>
        <taxon>Chiloscyllium</taxon>
    </lineage>
</organism>
<accession>A0A401U1U1</accession>
<protein>
    <submittedName>
        <fullName evidence="1">Uncharacterized protein</fullName>
    </submittedName>
</protein>
<keyword evidence="2" id="KW-1185">Reference proteome</keyword>
<evidence type="ECO:0000313" key="1">
    <source>
        <dbReference type="EMBL" id="GCC48849.1"/>
    </source>
</evidence>
<comment type="caution">
    <text evidence="1">The sequence shown here is derived from an EMBL/GenBank/DDBJ whole genome shotgun (WGS) entry which is preliminary data.</text>
</comment>
<sequence length="124" mass="14034">MRGPDTWGSMFRHQIERCWRKPVRVGDEAASMKVEFVVKLTREGKLDGQPEVLPGSKSATSDYARAYQASALRAITDCQPFTLPAEYYDQWKHFHPVFMEWPAGQGQPAAGELDTRKLSICRGC</sequence>
<proteinExistence type="predicted"/>
<dbReference type="AlphaFoldDB" id="A0A401U1U1"/>
<gene>
    <name evidence="1" type="ORF">chiPu_0033296</name>
</gene>
<name>A0A401U1U1_CHIPU</name>